<accession>A0AAW9HN61</accession>
<name>A0AAW9HN61_9ACTO</name>
<dbReference type="Proteomes" id="UP001281731">
    <property type="component" value="Unassembled WGS sequence"/>
</dbReference>
<organism evidence="1 2">
    <name type="scientific">Actinotignum urinale</name>
    <dbReference type="NCBI Taxonomy" id="190146"/>
    <lineage>
        <taxon>Bacteria</taxon>
        <taxon>Bacillati</taxon>
        <taxon>Actinomycetota</taxon>
        <taxon>Actinomycetes</taxon>
        <taxon>Actinomycetales</taxon>
        <taxon>Actinomycetaceae</taxon>
        <taxon>Actinotignum</taxon>
    </lineage>
</organism>
<reference evidence="1" key="1">
    <citation type="submission" date="2023-10" db="EMBL/GenBank/DDBJ databases">
        <title>Whole Genome based description of the genera Actinobaculum and Actinotignum reveals a complex phylogenetic relationship within the species included in the genus Actinotignum.</title>
        <authorList>
            <person name="Jensen C.S."/>
            <person name="Dargis R."/>
            <person name="Kemp M."/>
            <person name="Christensen J.J."/>
        </authorList>
    </citation>
    <scope>NUCLEOTIDE SEQUENCE</scope>
    <source>
        <strain evidence="1">SLA_B511</strain>
    </source>
</reference>
<proteinExistence type="predicted"/>
<dbReference type="RefSeq" id="WP_320756640.1">
    <property type="nucleotide sequence ID" value="NZ_JAWNGC010000007.1"/>
</dbReference>
<gene>
    <name evidence="1" type="ORF">R6G80_06345</name>
</gene>
<protein>
    <submittedName>
        <fullName evidence="1">Uncharacterized protein</fullName>
    </submittedName>
</protein>
<evidence type="ECO:0000313" key="1">
    <source>
        <dbReference type="EMBL" id="MDY5155343.1"/>
    </source>
</evidence>
<dbReference type="AlphaFoldDB" id="A0AAW9HN61"/>
<evidence type="ECO:0000313" key="2">
    <source>
        <dbReference type="Proteomes" id="UP001281731"/>
    </source>
</evidence>
<sequence>MEEMSIMKYIASEEVKSAVVGLDESEKVLDIACKATVQSFPSTLSPHSSYKKTSKYYPKMINLRYTTIKRSYKVRTRR</sequence>
<dbReference type="EMBL" id="JAWNGC010000007">
    <property type="protein sequence ID" value="MDY5155343.1"/>
    <property type="molecule type" value="Genomic_DNA"/>
</dbReference>
<comment type="caution">
    <text evidence="1">The sequence shown here is derived from an EMBL/GenBank/DDBJ whole genome shotgun (WGS) entry which is preliminary data.</text>
</comment>